<comment type="subcellular location">
    <subcellularLocation>
        <location evidence="1 9">Cell inner membrane</location>
        <topology evidence="1 9">Multi-pass membrane protein</topology>
    </subcellularLocation>
</comment>
<protein>
    <recommendedName>
        <fullName evidence="9">TRAP transporter small permease protein</fullName>
    </recommendedName>
</protein>
<feature type="transmembrane region" description="Helical" evidence="9">
    <location>
        <begin position="59"/>
        <end position="82"/>
    </location>
</feature>
<proteinExistence type="inferred from homology"/>
<dbReference type="RefSeq" id="WP_047787323.1">
    <property type="nucleotide sequence ID" value="NZ_JZWI01000047.1"/>
</dbReference>
<dbReference type="InterPro" id="IPR007387">
    <property type="entry name" value="TRAP_DctQ"/>
</dbReference>
<keyword evidence="7 9" id="KW-0472">Membrane</keyword>
<evidence type="ECO:0000256" key="8">
    <source>
        <dbReference type="ARBA" id="ARBA00038436"/>
    </source>
</evidence>
<comment type="function">
    <text evidence="9">Part of the tripartite ATP-independent periplasmic (TRAP) transport system.</text>
</comment>
<evidence type="ECO:0000256" key="6">
    <source>
        <dbReference type="ARBA" id="ARBA00022989"/>
    </source>
</evidence>
<keyword evidence="3" id="KW-1003">Cell membrane</keyword>
<comment type="subunit">
    <text evidence="9">The complex comprises the extracytoplasmic solute receptor protein and the two transmembrane proteins.</text>
</comment>
<evidence type="ECO:0000313" key="11">
    <source>
        <dbReference type="EMBL" id="KLN52668.1"/>
    </source>
</evidence>
<keyword evidence="6 9" id="KW-1133">Transmembrane helix</keyword>
<dbReference type="GO" id="GO:0005886">
    <property type="term" value="C:plasma membrane"/>
    <property type="evidence" value="ECO:0007669"/>
    <property type="project" value="UniProtKB-SubCell"/>
</dbReference>
<accession>A0A0H2LQS9</accession>
<evidence type="ECO:0000256" key="4">
    <source>
        <dbReference type="ARBA" id="ARBA00022519"/>
    </source>
</evidence>
<name>A0A0H2LQS9_VARPD</name>
<gene>
    <name evidence="11" type="ORF">VPARA_62260</name>
</gene>
<evidence type="ECO:0000256" key="7">
    <source>
        <dbReference type="ARBA" id="ARBA00023136"/>
    </source>
</evidence>
<keyword evidence="12" id="KW-1185">Reference proteome</keyword>
<dbReference type="GO" id="GO:0022857">
    <property type="term" value="F:transmembrane transporter activity"/>
    <property type="evidence" value="ECO:0007669"/>
    <property type="project" value="UniProtKB-UniRule"/>
</dbReference>
<comment type="caution">
    <text evidence="11">The sequence shown here is derived from an EMBL/GenBank/DDBJ whole genome shotgun (WGS) entry which is preliminary data.</text>
</comment>
<evidence type="ECO:0000256" key="2">
    <source>
        <dbReference type="ARBA" id="ARBA00022448"/>
    </source>
</evidence>
<dbReference type="PATRIC" id="fig|34073.19.peg.6401"/>
<comment type="similarity">
    <text evidence="8 9">Belongs to the TRAP transporter small permease family.</text>
</comment>
<evidence type="ECO:0000256" key="9">
    <source>
        <dbReference type="RuleBase" id="RU369079"/>
    </source>
</evidence>
<dbReference type="PANTHER" id="PTHR35011">
    <property type="entry name" value="2,3-DIKETO-L-GULONATE TRAP TRANSPORTER SMALL PERMEASE PROTEIN YIAM"/>
    <property type="match status" value="1"/>
</dbReference>
<evidence type="ECO:0000256" key="1">
    <source>
        <dbReference type="ARBA" id="ARBA00004429"/>
    </source>
</evidence>
<feature type="domain" description="Tripartite ATP-independent periplasmic transporters DctQ component" evidence="10">
    <location>
        <begin position="39"/>
        <end position="160"/>
    </location>
</feature>
<dbReference type="InterPro" id="IPR055348">
    <property type="entry name" value="DctQ"/>
</dbReference>
<evidence type="ECO:0000313" key="12">
    <source>
        <dbReference type="Proteomes" id="UP000035170"/>
    </source>
</evidence>
<sequence length="179" mass="19864">MTEPVVSAARPPAPPVSPGPLLSLRRADEAIGVLCACAIVLSITWGVVTRYLFPQPAAWTFEVAVIAFSWLVFFGAAACIRWRMHADVDALVAMFPPAVRRGIFIFNWWLLATLFTTLTAMFVWQAVIAHSIRVVVIDIPRSVVYGPMAFASLLMLVQHLLLKPWATGWKWQPSSEMSL</sequence>
<evidence type="ECO:0000256" key="3">
    <source>
        <dbReference type="ARBA" id="ARBA00022475"/>
    </source>
</evidence>
<dbReference type="Pfam" id="PF04290">
    <property type="entry name" value="DctQ"/>
    <property type="match status" value="1"/>
</dbReference>
<feature type="transmembrane region" description="Helical" evidence="9">
    <location>
        <begin position="144"/>
        <end position="162"/>
    </location>
</feature>
<evidence type="ECO:0000259" key="10">
    <source>
        <dbReference type="Pfam" id="PF04290"/>
    </source>
</evidence>
<dbReference type="EMBL" id="JZWI01000047">
    <property type="protein sequence ID" value="KLN52668.1"/>
    <property type="molecule type" value="Genomic_DNA"/>
</dbReference>
<keyword evidence="5 9" id="KW-0812">Transmembrane</keyword>
<feature type="transmembrane region" description="Helical" evidence="9">
    <location>
        <begin position="30"/>
        <end position="53"/>
    </location>
</feature>
<organism evidence="11 12">
    <name type="scientific">Variovorax paradoxus</name>
    <dbReference type="NCBI Taxonomy" id="34073"/>
    <lineage>
        <taxon>Bacteria</taxon>
        <taxon>Pseudomonadati</taxon>
        <taxon>Pseudomonadota</taxon>
        <taxon>Betaproteobacteria</taxon>
        <taxon>Burkholderiales</taxon>
        <taxon>Comamonadaceae</taxon>
        <taxon>Variovorax</taxon>
    </lineage>
</organism>
<keyword evidence="2 9" id="KW-0813">Transport</keyword>
<feature type="transmembrane region" description="Helical" evidence="9">
    <location>
        <begin position="103"/>
        <end position="124"/>
    </location>
</feature>
<dbReference type="AlphaFoldDB" id="A0A0H2LQS9"/>
<dbReference type="PANTHER" id="PTHR35011:SF2">
    <property type="entry name" value="2,3-DIKETO-L-GULONATE TRAP TRANSPORTER SMALL PERMEASE PROTEIN YIAM"/>
    <property type="match status" value="1"/>
</dbReference>
<dbReference type="GO" id="GO:0015740">
    <property type="term" value="P:C4-dicarboxylate transport"/>
    <property type="evidence" value="ECO:0007669"/>
    <property type="project" value="TreeGrafter"/>
</dbReference>
<keyword evidence="4 9" id="KW-0997">Cell inner membrane</keyword>
<dbReference type="Proteomes" id="UP000035170">
    <property type="component" value="Unassembled WGS sequence"/>
</dbReference>
<evidence type="ECO:0000256" key="5">
    <source>
        <dbReference type="ARBA" id="ARBA00022692"/>
    </source>
</evidence>
<reference evidence="11 12" key="1">
    <citation type="submission" date="2015-03" db="EMBL/GenBank/DDBJ databases">
        <title>Genome sequence of Variovorax paradoxus TBEA6.</title>
        <authorList>
            <person name="Poehlein A."/>
            <person name="Schuldes J."/>
            <person name="Wuebbeler J.H."/>
            <person name="Hiessl S."/>
            <person name="Steinbuechel A."/>
            <person name="Daniel R."/>
        </authorList>
    </citation>
    <scope>NUCLEOTIDE SEQUENCE [LARGE SCALE GENOMIC DNA]</scope>
    <source>
        <strain evidence="11 12">TBEA6</strain>
    </source>
</reference>